<evidence type="ECO:0000313" key="5">
    <source>
        <dbReference type="EnsemblPlants" id="PGSC0003DMT400077108"/>
    </source>
</evidence>
<evidence type="ECO:0000256" key="1">
    <source>
        <dbReference type="ARBA" id="ARBA00005814"/>
    </source>
</evidence>
<dbReference type="PANTHER" id="PTHR48042:SF18">
    <property type="entry name" value="ABC TRANSPORTER G FAMILY MEMBER 12"/>
    <property type="match status" value="1"/>
</dbReference>
<evidence type="ECO:0000256" key="3">
    <source>
        <dbReference type="SAM" id="MobiDB-lite"/>
    </source>
</evidence>
<feature type="compositionally biased region" description="Polar residues" evidence="3">
    <location>
        <begin position="148"/>
        <end position="160"/>
    </location>
</feature>
<dbReference type="HOGENOM" id="CLU_140028_0_0_1"/>
<dbReference type="AlphaFoldDB" id="M1CXX0"/>
<dbReference type="ExpressionAtlas" id="M1CXX0">
    <property type="expression patterns" value="baseline and differential"/>
</dbReference>
<protein>
    <submittedName>
        <fullName evidence="5">ATP-binding cassette transporter</fullName>
    </submittedName>
</protein>
<dbReference type="OrthoDB" id="66620at2759"/>
<dbReference type="EnsemblPlants" id="PGSC0003DMT400077108">
    <property type="protein sequence ID" value="PGSC0003DMT400077108"/>
    <property type="gene ID" value="PGSC0003DMG400029989"/>
</dbReference>
<feature type="transmembrane region" description="Helical" evidence="4">
    <location>
        <begin position="82"/>
        <end position="103"/>
    </location>
</feature>
<evidence type="ECO:0000256" key="2">
    <source>
        <dbReference type="ARBA" id="ARBA00022448"/>
    </source>
</evidence>
<feature type="compositionally biased region" description="Basic residues" evidence="3">
    <location>
        <begin position="130"/>
        <end position="145"/>
    </location>
</feature>
<evidence type="ECO:0000313" key="6">
    <source>
        <dbReference type="Proteomes" id="UP000011115"/>
    </source>
</evidence>
<dbReference type="Gramene" id="PGSC0003DMT400077108">
    <property type="protein sequence ID" value="PGSC0003DMT400077108"/>
    <property type="gene ID" value="PGSC0003DMG400029989"/>
</dbReference>
<reference evidence="6" key="1">
    <citation type="journal article" date="2011" name="Nature">
        <title>Genome sequence and analysis of the tuber crop potato.</title>
        <authorList>
            <consortium name="The Potato Genome Sequencing Consortium"/>
        </authorList>
    </citation>
    <scope>NUCLEOTIDE SEQUENCE [LARGE SCALE GENOMIC DNA]</scope>
    <source>
        <strain evidence="6">cv. DM1-3 516 R44</strain>
    </source>
</reference>
<proteinExistence type="inferred from homology"/>
<sequence length="160" mass="18891">MGFTGIDNIYHIHNLWRKWRLKTDSCVLRIVLTMTYIILSQGSYKNDMIGLEFDPLIPGGEKLTGEYVITNMFKLSLDHSKWWDLLALYSLIVMYRLLFFIILKLKERATPFFRSMYAKRTMHKLKRRPSFKRKPSLSYSKRQHALRSLSSQEGLSSPIP</sequence>
<feature type="region of interest" description="Disordered" evidence="3">
    <location>
        <begin position="130"/>
        <end position="160"/>
    </location>
</feature>
<keyword evidence="4" id="KW-1133">Transmembrane helix</keyword>
<name>M1CXX0_SOLTU</name>
<feature type="transmembrane region" description="Helical" evidence="4">
    <location>
        <begin position="26"/>
        <end position="44"/>
    </location>
</feature>
<keyword evidence="4" id="KW-0472">Membrane</keyword>
<accession>M1CXX0</accession>
<keyword evidence="4" id="KW-0812">Transmembrane</keyword>
<evidence type="ECO:0000256" key="4">
    <source>
        <dbReference type="SAM" id="Phobius"/>
    </source>
</evidence>
<keyword evidence="2" id="KW-0813">Transport</keyword>
<organism evidence="5 6">
    <name type="scientific">Solanum tuberosum</name>
    <name type="common">Potato</name>
    <dbReference type="NCBI Taxonomy" id="4113"/>
    <lineage>
        <taxon>Eukaryota</taxon>
        <taxon>Viridiplantae</taxon>
        <taxon>Streptophyta</taxon>
        <taxon>Embryophyta</taxon>
        <taxon>Tracheophyta</taxon>
        <taxon>Spermatophyta</taxon>
        <taxon>Magnoliopsida</taxon>
        <taxon>eudicotyledons</taxon>
        <taxon>Gunneridae</taxon>
        <taxon>Pentapetalae</taxon>
        <taxon>asterids</taxon>
        <taxon>lamiids</taxon>
        <taxon>Solanales</taxon>
        <taxon>Solanaceae</taxon>
        <taxon>Solanoideae</taxon>
        <taxon>Solaneae</taxon>
        <taxon>Solanum</taxon>
    </lineage>
</organism>
<gene>
    <name evidence="5" type="primary">LOC102592097</name>
</gene>
<dbReference type="PANTHER" id="PTHR48042">
    <property type="entry name" value="ABC TRANSPORTER G FAMILY MEMBER 11"/>
    <property type="match status" value="1"/>
</dbReference>
<comment type="similarity">
    <text evidence="1">Belongs to the ABC transporter superfamily. ABCG family. Eye pigment precursor importer (TC 3.A.1.204) subfamily.</text>
</comment>
<keyword evidence="6" id="KW-1185">Reference proteome</keyword>
<dbReference type="Proteomes" id="UP000011115">
    <property type="component" value="Unassembled WGS sequence"/>
</dbReference>
<reference evidence="5" key="2">
    <citation type="submission" date="2015-06" db="UniProtKB">
        <authorList>
            <consortium name="EnsemblPlants"/>
        </authorList>
    </citation>
    <scope>IDENTIFICATION</scope>
    <source>
        <strain evidence="5">DM1-3 516 R44</strain>
    </source>
</reference>
<dbReference type="InterPro" id="IPR052215">
    <property type="entry name" value="Plant_ABCG"/>
</dbReference>